<evidence type="ECO:0000256" key="1">
    <source>
        <dbReference type="SAM" id="SignalP"/>
    </source>
</evidence>
<keyword evidence="1" id="KW-0732">Signal</keyword>
<dbReference type="RefSeq" id="WP_284334372.1">
    <property type="nucleotide sequence ID" value="NZ_BSOA01000053.1"/>
</dbReference>
<evidence type="ECO:0000313" key="2">
    <source>
        <dbReference type="EMBL" id="GLQ90958.1"/>
    </source>
</evidence>
<dbReference type="EMBL" id="BSOA01000053">
    <property type="protein sequence ID" value="GLQ90958.1"/>
    <property type="molecule type" value="Genomic_DNA"/>
</dbReference>
<feature type="signal peptide" evidence="1">
    <location>
        <begin position="1"/>
        <end position="33"/>
    </location>
</feature>
<reference evidence="3" key="1">
    <citation type="journal article" date="2019" name="Int. J. Syst. Evol. Microbiol.">
        <title>The Global Catalogue of Microorganisms (GCM) 10K type strain sequencing project: providing services to taxonomists for standard genome sequencing and annotation.</title>
        <authorList>
            <consortium name="The Broad Institute Genomics Platform"/>
            <consortium name="The Broad Institute Genome Sequencing Center for Infectious Disease"/>
            <person name="Wu L."/>
            <person name="Ma J."/>
        </authorList>
    </citation>
    <scope>NUCLEOTIDE SEQUENCE [LARGE SCALE GENOMIC DNA]</scope>
    <source>
        <strain evidence="3">NBRC 111981</strain>
    </source>
</reference>
<organism evidence="2 3">
    <name type="scientific">Dyella flagellata</name>
    <dbReference type="NCBI Taxonomy" id="1867833"/>
    <lineage>
        <taxon>Bacteria</taxon>
        <taxon>Pseudomonadati</taxon>
        <taxon>Pseudomonadota</taxon>
        <taxon>Gammaproteobacteria</taxon>
        <taxon>Lysobacterales</taxon>
        <taxon>Rhodanobacteraceae</taxon>
        <taxon>Dyella</taxon>
    </lineage>
</organism>
<proteinExistence type="predicted"/>
<name>A0ABQ5XKC0_9GAMM</name>
<gene>
    <name evidence="2" type="ORF">GCM10007898_45340</name>
</gene>
<keyword evidence="3" id="KW-1185">Reference proteome</keyword>
<dbReference type="Proteomes" id="UP001156627">
    <property type="component" value="Unassembled WGS sequence"/>
</dbReference>
<comment type="caution">
    <text evidence="2">The sequence shown here is derived from an EMBL/GenBank/DDBJ whole genome shotgun (WGS) entry which is preliminary data.</text>
</comment>
<protein>
    <recommendedName>
        <fullName evidence="4">Secreted protein</fullName>
    </recommendedName>
</protein>
<evidence type="ECO:0000313" key="3">
    <source>
        <dbReference type="Proteomes" id="UP001156627"/>
    </source>
</evidence>
<feature type="chain" id="PRO_5046652139" description="Secreted protein" evidence="1">
    <location>
        <begin position="34"/>
        <end position="340"/>
    </location>
</feature>
<sequence length="340" mass="35178">MQSKQALRIRRMAKMVSMVGLFGAGAFLSAATASTYDVAADAQAQAVKSWHETMRHTATPAAGCFHAAYPSVIWEKASCGSTNYRSNPHVNNSAAETVGNGNDYAAGTANLTSSATGSFPVVTGVTSETGSGGANDYTLQLNTNLANGSPACASYGYSSCQVWEQFIYSSNYGTAGAQVFMQNWMFIPAHARCPGGWNHYRTTSYNGCYKNSNAVNTVTVPATQLANMKLAGAVAANGNDTVTFTNGANAYAVSEPDSTLAIAYVWNQSEFNIVGNGGGSAATFNTGSSVTVNVQVNDGNSNAPSCLANAGSTGETNNLNLGSCSATGGTSPYIQFTESN</sequence>
<accession>A0ABQ5XKC0</accession>
<evidence type="ECO:0008006" key="4">
    <source>
        <dbReference type="Google" id="ProtNLM"/>
    </source>
</evidence>